<dbReference type="InterPro" id="IPR051214">
    <property type="entry name" value="GH32_Enzymes"/>
</dbReference>
<dbReference type="InterPro" id="IPR023296">
    <property type="entry name" value="Glyco_hydro_beta-prop_sf"/>
</dbReference>
<name>A0ABX8W5L7_9LACO</name>
<dbReference type="Gene3D" id="2.60.120.560">
    <property type="entry name" value="Exo-inulinase, domain 1"/>
    <property type="match status" value="1"/>
</dbReference>
<dbReference type="InterPro" id="IPR013148">
    <property type="entry name" value="Glyco_hydro_32_N"/>
</dbReference>
<dbReference type="GO" id="GO:0004564">
    <property type="term" value="F:beta-fructofuranosidase activity"/>
    <property type="evidence" value="ECO:0007669"/>
    <property type="project" value="UniProtKB-EC"/>
</dbReference>
<keyword evidence="9" id="KW-0963">Cytoplasm</keyword>
<sequence>MTDRRKEFRNLVSNLSSVPQNVITEQKKRVGQSPYRQQFHLESIMGQLNDPNGFSFFAGYYHLFYQSFPLKFTQNPTYFEQGWQHLKSRNLIDWQDLGQAMANDTKYDQYGVYSGSAIQANNRLFLMYTGNSWIGTNTPHWHRMPTQLGAWMDRNDCVTKLKSPLIKGRIKGYTGHFRDPKIFQKKGIYYAVIGAQKTNQKGTVLLYKSQDLLTWEKIGEVKTNFDKNMGYMCECPDYFELAHHGVLLFCPQGLNTKNNRFLNQYQACYSIGQPLNLNTGLFTGTEFNEIDQGFDFYAPQTMLTPDGRRVLIAWMSILNGNDPTVDYDYTGCLTFPRELTCDGKYLYQKPIDEIKDLAIAQLIAEKTVRQEKKIAEGRNQRDLKLTIKCGSKSIFVLDLFSDDKNSKHLRLILNAIKNRFIVNRANAGANFEDEYGTERSCAIDLSKKIQLRILQDTSSAEIFLENGKYVFTMRVFTSIEQNKIFVTSLNEATKIEYEINCLRAIKRTGN</sequence>
<dbReference type="SUPFAM" id="SSF49899">
    <property type="entry name" value="Concanavalin A-like lectins/glucanases"/>
    <property type="match status" value="1"/>
</dbReference>
<dbReference type="EC" id="3.2.1.26" evidence="3 8"/>
<dbReference type="InterPro" id="IPR001362">
    <property type="entry name" value="Glyco_hydro_32"/>
</dbReference>
<evidence type="ECO:0000259" key="11">
    <source>
        <dbReference type="Pfam" id="PF08244"/>
    </source>
</evidence>
<comment type="function">
    <text evidence="9">Enables the bacterium to metabolize sucrose as a sole carbon source.</text>
</comment>
<evidence type="ECO:0000256" key="7">
    <source>
        <dbReference type="ARBA" id="ARBA00033367"/>
    </source>
</evidence>
<comment type="catalytic activity">
    <reaction evidence="8">
        <text>Hydrolysis of terminal non-reducing beta-D-fructofuranoside residues in beta-D-fructofuranosides.</text>
        <dbReference type="EC" id="3.2.1.26"/>
    </reaction>
</comment>
<dbReference type="InterPro" id="IPR013189">
    <property type="entry name" value="Glyco_hydro_32_C"/>
</dbReference>
<evidence type="ECO:0000256" key="5">
    <source>
        <dbReference type="ARBA" id="ARBA00022801"/>
    </source>
</evidence>
<reference evidence="12 13" key="1">
    <citation type="submission" date="2020-01" db="EMBL/GenBank/DDBJ databases">
        <title>Vast differences in strain-level diversity in the gut microbiota of two closely related honey bee species.</title>
        <authorList>
            <person name="Ellegaard K.M."/>
            <person name="Suenami S."/>
            <person name="Miyazaki R."/>
            <person name="Engel P."/>
        </authorList>
    </citation>
    <scope>NUCLEOTIDE SEQUENCE [LARGE SCALE GENOMIC DNA]</scope>
    <source>
        <strain evidence="12 13">ESL0416</strain>
    </source>
</reference>
<evidence type="ECO:0000256" key="6">
    <source>
        <dbReference type="ARBA" id="ARBA00023295"/>
    </source>
</evidence>
<feature type="domain" description="Glycosyl hydrolase family 32 N-terminal" evidence="10">
    <location>
        <begin position="40"/>
        <end position="350"/>
    </location>
</feature>
<keyword evidence="9" id="KW-0119">Carbohydrate metabolism</keyword>
<evidence type="ECO:0000256" key="2">
    <source>
        <dbReference type="ARBA" id="ARBA00009902"/>
    </source>
</evidence>
<evidence type="ECO:0000256" key="8">
    <source>
        <dbReference type="RuleBase" id="RU362110"/>
    </source>
</evidence>
<evidence type="ECO:0000313" key="12">
    <source>
        <dbReference type="EMBL" id="QYN51972.1"/>
    </source>
</evidence>
<evidence type="ECO:0000256" key="3">
    <source>
        <dbReference type="ARBA" id="ARBA00012758"/>
    </source>
</evidence>
<dbReference type="Pfam" id="PF00251">
    <property type="entry name" value="Glyco_hydro_32N"/>
    <property type="match status" value="1"/>
</dbReference>
<dbReference type="RefSeq" id="WP_220220479.1">
    <property type="nucleotide sequence ID" value="NZ_CP048268.1"/>
</dbReference>
<dbReference type="InterPro" id="IPR006232">
    <property type="entry name" value="Suc6P_hydrolase"/>
</dbReference>
<dbReference type="CDD" id="cd18623">
    <property type="entry name" value="GH32_ScrB-like"/>
    <property type="match status" value="1"/>
</dbReference>
<dbReference type="SUPFAM" id="SSF75005">
    <property type="entry name" value="Arabinanase/levansucrase/invertase"/>
    <property type="match status" value="1"/>
</dbReference>
<evidence type="ECO:0000256" key="4">
    <source>
        <dbReference type="ARBA" id="ARBA00019623"/>
    </source>
</evidence>
<organism evidence="12 13">
    <name type="scientific">Lactobacillus panisapium</name>
    <dbReference type="NCBI Taxonomy" id="2012495"/>
    <lineage>
        <taxon>Bacteria</taxon>
        <taxon>Bacillati</taxon>
        <taxon>Bacillota</taxon>
        <taxon>Bacilli</taxon>
        <taxon>Lactobacillales</taxon>
        <taxon>Lactobacillaceae</taxon>
        <taxon>Lactobacillus</taxon>
    </lineage>
</organism>
<dbReference type="NCBIfam" id="TIGR01322">
    <property type="entry name" value="scrB_fam"/>
    <property type="match status" value="1"/>
</dbReference>
<comment type="pathway">
    <text evidence="1 9">Glycan biosynthesis; sucrose metabolism.</text>
</comment>
<gene>
    <name evidence="12" type="ORF">GYM71_00385</name>
</gene>
<comment type="subcellular location">
    <subcellularLocation>
        <location evidence="9">Cytoplasm</location>
    </subcellularLocation>
</comment>
<keyword evidence="5 8" id="KW-0378">Hydrolase</keyword>
<evidence type="ECO:0000313" key="13">
    <source>
        <dbReference type="Proteomes" id="UP000826550"/>
    </source>
</evidence>
<proteinExistence type="inferred from homology"/>
<dbReference type="Gene3D" id="2.115.10.20">
    <property type="entry name" value="Glycosyl hydrolase domain, family 43"/>
    <property type="match status" value="1"/>
</dbReference>
<keyword evidence="6 8" id="KW-0326">Glycosidase</keyword>
<protein>
    <recommendedName>
        <fullName evidence="4 8">Sucrose-6-phosphate hydrolase</fullName>
        <ecNumber evidence="3 8">3.2.1.26</ecNumber>
    </recommendedName>
    <alternativeName>
        <fullName evidence="7 9">Invertase</fullName>
    </alternativeName>
</protein>
<evidence type="ECO:0000259" key="10">
    <source>
        <dbReference type="Pfam" id="PF00251"/>
    </source>
</evidence>
<dbReference type="PANTHER" id="PTHR43101:SF1">
    <property type="entry name" value="BETA-FRUCTOSIDASE"/>
    <property type="match status" value="1"/>
</dbReference>
<dbReference type="Proteomes" id="UP000826550">
    <property type="component" value="Chromosome"/>
</dbReference>
<evidence type="ECO:0000256" key="1">
    <source>
        <dbReference type="ARBA" id="ARBA00004914"/>
    </source>
</evidence>
<dbReference type="PANTHER" id="PTHR43101">
    <property type="entry name" value="BETA-FRUCTOSIDASE"/>
    <property type="match status" value="1"/>
</dbReference>
<keyword evidence="13" id="KW-1185">Reference proteome</keyword>
<dbReference type="EMBL" id="CP048268">
    <property type="protein sequence ID" value="QYN51972.1"/>
    <property type="molecule type" value="Genomic_DNA"/>
</dbReference>
<dbReference type="Pfam" id="PF08244">
    <property type="entry name" value="Glyco_hydro_32C"/>
    <property type="match status" value="1"/>
</dbReference>
<dbReference type="SMART" id="SM00640">
    <property type="entry name" value="Glyco_32"/>
    <property type="match status" value="1"/>
</dbReference>
<accession>A0ABX8W5L7</accession>
<evidence type="ECO:0000256" key="9">
    <source>
        <dbReference type="RuleBase" id="RU365015"/>
    </source>
</evidence>
<dbReference type="InterPro" id="IPR013320">
    <property type="entry name" value="ConA-like_dom_sf"/>
</dbReference>
<feature type="domain" description="Glycosyl hydrolase family 32 C-terminal" evidence="11">
    <location>
        <begin position="367"/>
        <end position="488"/>
    </location>
</feature>
<comment type="similarity">
    <text evidence="2 8">Belongs to the glycosyl hydrolase 32 family.</text>
</comment>